<keyword evidence="2" id="KW-1185">Reference proteome</keyword>
<reference evidence="2" key="1">
    <citation type="journal article" date="2019" name="Int. J. Syst. Evol. Microbiol.">
        <title>The Global Catalogue of Microorganisms (GCM) 10K type strain sequencing project: providing services to taxonomists for standard genome sequencing and annotation.</title>
        <authorList>
            <consortium name="The Broad Institute Genomics Platform"/>
            <consortium name="The Broad Institute Genome Sequencing Center for Infectious Disease"/>
            <person name="Wu L."/>
            <person name="Ma J."/>
        </authorList>
    </citation>
    <scope>NUCLEOTIDE SEQUENCE [LARGE SCALE GENOMIC DNA]</scope>
    <source>
        <strain evidence="2">CECT 7706</strain>
    </source>
</reference>
<proteinExistence type="predicted"/>
<accession>A0ABT8CD47</accession>
<protein>
    <submittedName>
        <fullName evidence="1">Uncharacterized protein</fullName>
    </submittedName>
</protein>
<comment type="caution">
    <text evidence="1">The sequence shown here is derived from an EMBL/GenBank/DDBJ whole genome shotgun (WGS) entry which is preliminary data.</text>
</comment>
<evidence type="ECO:0000313" key="1">
    <source>
        <dbReference type="EMBL" id="MDN3689611.1"/>
    </source>
</evidence>
<gene>
    <name evidence="1" type="ORF">QWZ15_17435</name>
</gene>
<dbReference type="Proteomes" id="UP001236663">
    <property type="component" value="Unassembled WGS sequence"/>
</dbReference>
<evidence type="ECO:0000313" key="2">
    <source>
        <dbReference type="Proteomes" id="UP001236663"/>
    </source>
</evidence>
<dbReference type="EMBL" id="JAUFQS010000041">
    <property type="protein sequence ID" value="MDN3689611.1"/>
    <property type="molecule type" value="Genomic_DNA"/>
</dbReference>
<name>A0ABT8CD47_9BACT</name>
<organism evidence="1 2">
    <name type="scientific">Cyclobacterium jeungdonense</name>
    <dbReference type="NCBI Taxonomy" id="708087"/>
    <lineage>
        <taxon>Bacteria</taxon>
        <taxon>Pseudomonadati</taxon>
        <taxon>Bacteroidota</taxon>
        <taxon>Cytophagia</taxon>
        <taxon>Cytophagales</taxon>
        <taxon>Cyclobacteriaceae</taxon>
        <taxon>Cyclobacterium</taxon>
    </lineage>
</organism>
<dbReference type="RefSeq" id="WP_163385350.1">
    <property type="nucleotide sequence ID" value="NZ_JAUFQS010000041.1"/>
</dbReference>
<sequence>MRSQLGDIWVTVGYTSKGDVAEITPVGYGEKHFLAVAVKTISNYSNQFSLRSWKRYLQKENGRVR</sequence>